<dbReference type="InterPro" id="IPR003599">
    <property type="entry name" value="Ig_sub"/>
</dbReference>
<dbReference type="AlphaFoldDB" id="A0A8D0H6N0"/>
<feature type="domain" description="Ig-like" evidence="3">
    <location>
        <begin position="21"/>
        <end position="120"/>
    </location>
</feature>
<protein>
    <recommendedName>
        <fullName evidence="3">Ig-like domain-containing protein</fullName>
    </recommendedName>
</protein>
<keyword evidence="2" id="KW-0732">Signal</keyword>
<dbReference type="PANTHER" id="PTHR11422">
    <property type="entry name" value="T-CELL SURFACE GLYCOPROTEIN CD4"/>
    <property type="match status" value="1"/>
</dbReference>
<dbReference type="Gene3D" id="2.60.40.10">
    <property type="entry name" value="Immunoglobulins"/>
    <property type="match status" value="4"/>
</dbReference>
<feature type="chain" id="PRO_5034648569" description="Ig-like domain-containing protein" evidence="2">
    <location>
        <begin position="31"/>
        <end position="486"/>
    </location>
</feature>
<keyword evidence="1" id="KW-0812">Transmembrane</keyword>
<evidence type="ECO:0000256" key="2">
    <source>
        <dbReference type="SAM" id="SignalP"/>
    </source>
</evidence>
<feature type="signal peptide" evidence="2">
    <location>
        <begin position="1"/>
        <end position="30"/>
    </location>
</feature>
<feature type="transmembrane region" description="Helical" evidence="1">
    <location>
        <begin position="424"/>
        <end position="449"/>
    </location>
</feature>
<organism evidence="4 5">
    <name type="scientific">Sphenodon punctatus</name>
    <name type="common">Tuatara</name>
    <name type="synonym">Hatteria punctata</name>
    <dbReference type="NCBI Taxonomy" id="8508"/>
    <lineage>
        <taxon>Eukaryota</taxon>
        <taxon>Metazoa</taxon>
        <taxon>Chordata</taxon>
        <taxon>Craniata</taxon>
        <taxon>Vertebrata</taxon>
        <taxon>Euteleostomi</taxon>
        <taxon>Lepidosauria</taxon>
        <taxon>Sphenodontia</taxon>
        <taxon>Sphenodontidae</taxon>
        <taxon>Sphenodon</taxon>
    </lineage>
</organism>
<dbReference type="Pfam" id="PF12104">
    <property type="entry name" value="Tcell_CD4_C"/>
    <property type="match status" value="1"/>
</dbReference>
<evidence type="ECO:0000259" key="3">
    <source>
        <dbReference type="PROSITE" id="PS50835"/>
    </source>
</evidence>
<keyword evidence="1" id="KW-1133">Transmembrane helix</keyword>
<dbReference type="GeneTree" id="ENSGT00390000001745"/>
<dbReference type="InterPro" id="IPR036179">
    <property type="entry name" value="Ig-like_dom_sf"/>
</dbReference>
<dbReference type="InterPro" id="IPR021963">
    <property type="entry name" value="Tcell_CD4_Cterm"/>
</dbReference>
<evidence type="ECO:0000313" key="4">
    <source>
        <dbReference type="Ensembl" id="ENSSPUP00000019258.1"/>
    </source>
</evidence>
<dbReference type="InterPro" id="IPR007110">
    <property type="entry name" value="Ig-like_dom"/>
</dbReference>
<dbReference type="Gene3D" id="1.20.5.900">
    <property type="entry name" value="transmembrane domain of human cd4"/>
    <property type="match status" value="1"/>
</dbReference>
<dbReference type="PROSITE" id="PS50835">
    <property type="entry name" value="IG_LIKE"/>
    <property type="match status" value="2"/>
</dbReference>
<evidence type="ECO:0000256" key="1">
    <source>
        <dbReference type="SAM" id="Phobius"/>
    </source>
</evidence>
<reference evidence="4" key="1">
    <citation type="submission" date="2025-08" db="UniProtKB">
        <authorList>
            <consortium name="Ensembl"/>
        </authorList>
    </citation>
    <scope>IDENTIFICATION</scope>
</reference>
<dbReference type="InterPro" id="IPR013783">
    <property type="entry name" value="Ig-like_fold"/>
</dbReference>
<keyword evidence="5" id="KW-1185">Reference proteome</keyword>
<evidence type="ECO:0000313" key="5">
    <source>
        <dbReference type="Proteomes" id="UP000694392"/>
    </source>
</evidence>
<dbReference type="Ensembl" id="ENSSPUT00000020513.1">
    <property type="protein sequence ID" value="ENSSPUP00000019258.1"/>
    <property type="gene ID" value="ENSSPUG00000014840.1"/>
</dbReference>
<proteinExistence type="predicted"/>
<dbReference type="SUPFAM" id="SSF48726">
    <property type="entry name" value="Immunoglobulin"/>
    <property type="match status" value="3"/>
</dbReference>
<dbReference type="PANTHER" id="PTHR11422:SF0">
    <property type="entry name" value="T-CELL SURFACE GLYCOPROTEIN CD4"/>
    <property type="match status" value="1"/>
</dbReference>
<sequence>MSMDVILAIVLIMHLVGVMIPAMVEKTVRAVVGKEVVLPCSAELTTGSIQFLTVNWKYKETLVIRYRNVFLKGSAPMKERSQFNLQEITKGNFSLILSDPQLSDEGYYSCEFDKHKTTVELQVFQVKVSPSGFLLAGETLSLKLESSSNTKLVPVMWLDPQSTQVMNTVSRILTDNGRSLQIKDLRVQDNGIWKCSIDTMTIPFSVTVIGVVDEPDSRTQQLAAINATVSFSFLLNIDLNQAKTLGVGDIYTNLSWKSKEHDTYQEISNFKITDQDPVWQERMRAVRVLTNTESQLVMALELSKVQFKDAGWYRYQVQFNRGHLEKTFHLMVMTVSADPPEPISKGAEVTLRCELSTPLPKGAVLCWDRVNGTKEESHQTETKHVLEVKARIAGLWQCSLKQGSSVKMCIDYKLEEAAEWKTHLLIGAGVGGGAVLLLLVGLCVFVCTARKRRRQRAQKMALARQHLLDKKTCQCSHLRKNGYFET</sequence>
<feature type="domain" description="Ig-like" evidence="3">
    <location>
        <begin position="137"/>
        <end position="207"/>
    </location>
</feature>
<accession>A0A8D0H6N0</accession>
<name>A0A8D0H6N0_SPHPU</name>
<dbReference type="SMART" id="SM00409">
    <property type="entry name" value="IG"/>
    <property type="match status" value="3"/>
</dbReference>
<keyword evidence="1" id="KW-0472">Membrane</keyword>
<dbReference type="OMA" id="KTCQCSH"/>
<dbReference type="InterPro" id="IPR013106">
    <property type="entry name" value="Ig_V-set"/>
</dbReference>
<dbReference type="Pfam" id="PF07686">
    <property type="entry name" value="V-set"/>
    <property type="match status" value="1"/>
</dbReference>
<dbReference type="Proteomes" id="UP000694392">
    <property type="component" value="Unplaced"/>
</dbReference>
<reference evidence="4" key="2">
    <citation type="submission" date="2025-09" db="UniProtKB">
        <authorList>
            <consortium name="Ensembl"/>
        </authorList>
    </citation>
    <scope>IDENTIFICATION</scope>
</reference>